<dbReference type="Proteomes" id="UP001501337">
    <property type="component" value="Unassembled WGS sequence"/>
</dbReference>
<keyword evidence="2" id="KW-1185">Reference proteome</keyword>
<evidence type="ECO:0000313" key="1">
    <source>
        <dbReference type="EMBL" id="GAA3952204.1"/>
    </source>
</evidence>
<sequence length="256" mass="27399">MTVFNSQLVKSLHQNGGPMFAPVSHEIRGHEFNFMAGGGVFWVNTATLLLADLHFGKAEALQRRGVPLPHGSDRADLDKLRTLVEATSARRLILLGDIFHARPSGTEAIFAEWNAQPPLTTSSTPLEVLAIVGNHDRHGAANISTSVVRAATAQLHGLSWLPSYSEAGFSFHHEPSERLPGTYGFCGHIHPCLSLGTVADRARFPVFWIQPELCVLPAFGALTGGSAVSLGRADAAIILTPAGPRWAARARSADCS</sequence>
<evidence type="ECO:0000313" key="2">
    <source>
        <dbReference type="Proteomes" id="UP001501337"/>
    </source>
</evidence>
<dbReference type="PANTHER" id="PTHR39323">
    <property type="entry name" value="BLR1149 PROTEIN"/>
    <property type="match status" value="1"/>
</dbReference>
<reference evidence="2" key="1">
    <citation type="journal article" date="2019" name="Int. J. Syst. Evol. Microbiol.">
        <title>The Global Catalogue of Microorganisms (GCM) 10K type strain sequencing project: providing services to taxonomists for standard genome sequencing and annotation.</title>
        <authorList>
            <consortium name="The Broad Institute Genomics Platform"/>
            <consortium name="The Broad Institute Genome Sequencing Center for Infectious Disease"/>
            <person name="Wu L."/>
            <person name="Ma J."/>
        </authorList>
    </citation>
    <scope>NUCLEOTIDE SEQUENCE [LARGE SCALE GENOMIC DNA]</scope>
    <source>
        <strain evidence="2">JCM 17555</strain>
    </source>
</reference>
<dbReference type="NCBIfam" id="TIGR04123">
    <property type="entry name" value="P_estr_lig_assc"/>
    <property type="match status" value="1"/>
</dbReference>
<evidence type="ECO:0008006" key="3">
    <source>
        <dbReference type="Google" id="ProtNLM"/>
    </source>
</evidence>
<protein>
    <recommendedName>
        <fullName evidence="3">Phosphoesterase</fullName>
    </recommendedName>
</protein>
<dbReference type="InterPro" id="IPR026336">
    <property type="entry name" value="PdeM-like"/>
</dbReference>
<gene>
    <name evidence="1" type="ORF">GCM10022278_09060</name>
</gene>
<proteinExistence type="predicted"/>
<dbReference type="Gene3D" id="3.60.21.10">
    <property type="match status" value="1"/>
</dbReference>
<accession>A0ABP7NQP1</accession>
<dbReference type="PANTHER" id="PTHR39323:SF1">
    <property type="entry name" value="BLR1149 PROTEIN"/>
    <property type="match status" value="1"/>
</dbReference>
<dbReference type="SUPFAM" id="SSF56300">
    <property type="entry name" value="Metallo-dependent phosphatases"/>
    <property type="match status" value="1"/>
</dbReference>
<dbReference type="InterPro" id="IPR029052">
    <property type="entry name" value="Metallo-depent_PP-like"/>
</dbReference>
<comment type="caution">
    <text evidence="1">The sequence shown here is derived from an EMBL/GenBank/DDBJ whole genome shotgun (WGS) entry which is preliminary data.</text>
</comment>
<dbReference type="EMBL" id="BAABBO010000001">
    <property type="protein sequence ID" value="GAA3952204.1"/>
    <property type="molecule type" value="Genomic_DNA"/>
</dbReference>
<name>A0ABP7NQP1_9GAMM</name>
<organism evidence="1 2">
    <name type="scientific">Allohahella marinimesophila</name>
    <dbReference type="NCBI Taxonomy" id="1054972"/>
    <lineage>
        <taxon>Bacteria</taxon>
        <taxon>Pseudomonadati</taxon>
        <taxon>Pseudomonadota</taxon>
        <taxon>Gammaproteobacteria</taxon>
        <taxon>Oceanospirillales</taxon>
        <taxon>Hahellaceae</taxon>
        <taxon>Allohahella</taxon>
    </lineage>
</organism>